<dbReference type="InterPro" id="IPR036390">
    <property type="entry name" value="WH_DNA-bd_sf"/>
</dbReference>
<evidence type="ECO:0000256" key="3">
    <source>
        <dbReference type="ARBA" id="ARBA00022490"/>
    </source>
</evidence>
<dbReference type="GO" id="GO:0000976">
    <property type="term" value="F:transcription cis-regulatory region binding"/>
    <property type="evidence" value="ECO:0007669"/>
    <property type="project" value="TreeGrafter"/>
</dbReference>
<keyword evidence="8" id="KW-0804">Transcription</keyword>
<dbReference type="InterPro" id="IPR036388">
    <property type="entry name" value="WH-like_DNA-bd_sf"/>
</dbReference>
<evidence type="ECO:0000256" key="6">
    <source>
        <dbReference type="ARBA" id="ARBA00023015"/>
    </source>
</evidence>
<dbReference type="GO" id="GO:0045892">
    <property type="term" value="P:negative regulation of DNA-templated transcription"/>
    <property type="evidence" value="ECO:0007669"/>
    <property type="project" value="TreeGrafter"/>
</dbReference>
<evidence type="ECO:0000313" key="11">
    <source>
        <dbReference type="EMBL" id="CAA7601973.1"/>
    </source>
</evidence>
<evidence type="ECO:0000256" key="2">
    <source>
        <dbReference type="ARBA" id="ARBA00007957"/>
    </source>
</evidence>
<feature type="binding site" evidence="10">
    <location>
        <position position="130"/>
    </location>
    <ligand>
        <name>Fe cation</name>
        <dbReference type="ChEBI" id="CHEBI:24875"/>
    </ligand>
</feature>
<proteinExistence type="inferred from homology"/>
<keyword evidence="4" id="KW-0678">Repressor</keyword>
<feature type="binding site" evidence="9">
    <location>
        <position position="141"/>
    </location>
    <ligand>
        <name>Zn(2+)</name>
        <dbReference type="ChEBI" id="CHEBI:29105"/>
    </ligand>
</feature>
<feature type="binding site" evidence="9">
    <location>
        <position position="104"/>
    </location>
    <ligand>
        <name>Zn(2+)</name>
        <dbReference type="ChEBI" id="CHEBI:29105"/>
    </ligand>
</feature>
<dbReference type="InterPro" id="IPR043135">
    <property type="entry name" value="Fur_C"/>
</dbReference>
<dbReference type="GO" id="GO:1900376">
    <property type="term" value="P:regulation of secondary metabolite biosynthetic process"/>
    <property type="evidence" value="ECO:0007669"/>
    <property type="project" value="TreeGrafter"/>
</dbReference>
<comment type="similarity">
    <text evidence="2">Belongs to the Fur family.</text>
</comment>
<comment type="subcellular location">
    <subcellularLocation>
        <location evidence="1">Cytoplasm</location>
    </subcellularLocation>
</comment>
<dbReference type="GO" id="GO:0003700">
    <property type="term" value="F:DNA-binding transcription factor activity"/>
    <property type="evidence" value="ECO:0007669"/>
    <property type="project" value="InterPro"/>
</dbReference>
<dbReference type="Gene3D" id="3.30.1490.190">
    <property type="match status" value="1"/>
</dbReference>
<evidence type="ECO:0000256" key="7">
    <source>
        <dbReference type="ARBA" id="ARBA00023125"/>
    </source>
</evidence>
<keyword evidence="7" id="KW-0238">DNA-binding</keyword>
<dbReference type="GO" id="GO:0008270">
    <property type="term" value="F:zinc ion binding"/>
    <property type="evidence" value="ECO:0007669"/>
    <property type="project" value="TreeGrafter"/>
</dbReference>
<name>A0A8S0VXJ5_9FIRM</name>
<dbReference type="SUPFAM" id="SSF46785">
    <property type="entry name" value="Winged helix' DNA-binding domain"/>
    <property type="match status" value="1"/>
</dbReference>
<dbReference type="Proteomes" id="UP000836597">
    <property type="component" value="Chromosome"/>
</dbReference>
<dbReference type="Pfam" id="PF01475">
    <property type="entry name" value="FUR"/>
    <property type="match status" value="1"/>
</dbReference>
<dbReference type="InterPro" id="IPR002481">
    <property type="entry name" value="FUR"/>
</dbReference>
<accession>A0A8S0VXJ5</accession>
<dbReference type="Proteomes" id="UP001071230">
    <property type="component" value="Unassembled WGS sequence"/>
</dbReference>
<dbReference type="GO" id="GO:0005737">
    <property type="term" value="C:cytoplasm"/>
    <property type="evidence" value="ECO:0007669"/>
    <property type="project" value="UniProtKB-SubCell"/>
</dbReference>
<keyword evidence="3" id="KW-0963">Cytoplasm</keyword>
<gene>
    <name evidence="11" type="ORF">DEACI_2644</name>
    <name evidence="12" type="ORF">DEACI_2658</name>
</gene>
<dbReference type="EMBL" id="CDGJ01000078">
    <property type="protein sequence ID" value="CEJ08183.1"/>
    <property type="molecule type" value="Genomic_DNA"/>
</dbReference>
<feature type="binding site" evidence="10">
    <location>
        <position position="95"/>
    </location>
    <ligand>
        <name>Fe cation</name>
        <dbReference type="ChEBI" id="CHEBI:24875"/>
    </ligand>
</feature>
<dbReference type="PANTHER" id="PTHR33202:SF1">
    <property type="entry name" value="FERRIC UPTAKE REGULATION PROTEIN"/>
    <property type="match status" value="1"/>
</dbReference>
<reference evidence="12" key="1">
    <citation type="submission" date="2014-11" db="EMBL/GenBank/DDBJ databases">
        <authorList>
            <person name="Hornung B.V."/>
        </authorList>
    </citation>
    <scope>NUCLEOTIDE SEQUENCE</scope>
    <source>
        <strain evidence="12">INE</strain>
    </source>
</reference>
<keyword evidence="9" id="KW-0479">Metal-binding</keyword>
<feature type="binding site" evidence="10">
    <location>
        <position position="116"/>
    </location>
    <ligand>
        <name>Fe cation</name>
        <dbReference type="ChEBI" id="CHEBI:24875"/>
    </ligand>
</feature>
<dbReference type="Gene3D" id="1.10.10.10">
    <property type="entry name" value="Winged helix-like DNA-binding domain superfamily/Winged helix DNA-binding domain"/>
    <property type="match status" value="1"/>
</dbReference>
<keyword evidence="10" id="KW-0408">Iron</keyword>
<evidence type="ECO:0000256" key="10">
    <source>
        <dbReference type="PIRSR" id="PIRSR602481-2"/>
    </source>
</evidence>
<evidence type="ECO:0000256" key="9">
    <source>
        <dbReference type="PIRSR" id="PIRSR602481-1"/>
    </source>
</evidence>
<keyword evidence="6" id="KW-0805">Transcription regulation</keyword>
<evidence type="ECO:0000313" key="13">
    <source>
        <dbReference type="Proteomes" id="UP001071230"/>
    </source>
</evidence>
<feature type="binding site" evidence="9">
    <location>
        <position position="138"/>
    </location>
    <ligand>
        <name>Zn(2+)</name>
        <dbReference type="ChEBI" id="CHEBI:29105"/>
    </ligand>
</feature>
<evidence type="ECO:0000256" key="8">
    <source>
        <dbReference type="ARBA" id="ARBA00023163"/>
    </source>
</evidence>
<keyword evidence="13" id="KW-1185">Reference proteome</keyword>
<feature type="binding site" evidence="9">
    <location>
        <position position="101"/>
    </location>
    <ligand>
        <name>Zn(2+)</name>
        <dbReference type="ChEBI" id="CHEBI:29105"/>
    </ligand>
</feature>
<evidence type="ECO:0000256" key="4">
    <source>
        <dbReference type="ARBA" id="ARBA00022491"/>
    </source>
</evidence>
<organism evidence="11">
    <name type="scientific">Acididesulfobacillus acetoxydans</name>
    <dbReference type="NCBI Taxonomy" id="1561005"/>
    <lineage>
        <taxon>Bacteria</taxon>
        <taxon>Bacillati</taxon>
        <taxon>Bacillota</taxon>
        <taxon>Clostridia</taxon>
        <taxon>Eubacteriales</taxon>
        <taxon>Peptococcaceae</taxon>
        <taxon>Acididesulfobacillus</taxon>
    </lineage>
</organism>
<evidence type="ECO:0000256" key="5">
    <source>
        <dbReference type="ARBA" id="ARBA00022833"/>
    </source>
</evidence>
<evidence type="ECO:0000256" key="1">
    <source>
        <dbReference type="ARBA" id="ARBA00004496"/>
    </source>
</evidence>
<dbReference type="PANTHER" id="PTHR33202">
    <property type="entry name" value="ZINC UPTAKE REGULATION PROTEIN"/>
    <property type="match status" value="1"/>
</dbReference>
<sequence length="154" mass="17814">MKAGMNSEQEILEQLKESGHRFTGKRKEVIDLFIEYKDRYLTAKDVYEHVEKVYPSISHDTIYRTLALLEQEHLIEELEYGDEACRYRLSCGPEHHHHLVCLGCGATKVLHGCPMEFMEIDQEDFTVVNHRFEIFGYCSTCRLSGRGQEGGGQK</sequence>
<reference evidence="11" key="2">
    <citation type="submission" date="2020-01" db="EMBL/GenBank/DDBJ databases">
        <authorList>
            <person name="Hornung B."/>
        </authorList>
    </citation>
    <scope>NUCLEOTIDE SEQUENCE</scope>
    <source>
        <strain evidence="11">PacBioINE</strain>
    </source>
</reference>
<comment type="cofactor">
    <cofactor evidence="10">
        <name>Mn(2+)</name>
        <dbReference type="ChEBI" id="CHEBI:29035"/>
    </cofactor>
    <cofactor evidence="10">
        <name>Fe(2+)</name>
        <dbReference type="ChEBI" id="CHEBI:29033"/>
    </cofactor>
    <text evidence="10">Binds 1 Mn(2+) or Fe(2+) ion per subunit.</text>
</comment>
<dbReference type="CDD" id="cd07153">
    <property type="entry name" value="Fur_like"/>
    <property type="match status" value="1"/>
</dbReference>
<protein>
    <submittedName>
        <fullName evidence="11">Ferric uptake regulator family</fullName>
    </submittedName>
    <submittedName>
        <fullName evidence="12">Ferric uptake regulator, Fur</fullName>
    </submittedName>
</protein>
<evidence type="ECO:0000313" key="12">
    <source>
        <dbReference type="EMBL" id="CEJ08183.1"/>
    </source>
</evidence>
<comment type="cofactor">
    <cofactor evidence="9">
        <name>Zn(2+)</name>
        <dbReference type="ChEBI" id="CHEBI:29105"/>
    </cofactor>
    <text evidence="9">Binds 1 zinc ion per subunit.</text>
</comment>
<dbReference type="KEGG" id="aacx:DEACI_2644"/>
<dbReference type="AlphaFoldDB" id="A0A8S0VXJ5"/>
<keyword evidence="5 9" id="KW-0862">Zinc</keyword>
<dbReference type="EMBL" id="LR746496">
    <property type="protein sequence ID" value="CAA7601973.1"/>
    <property type="molecule type" value="Genomic_DNA"/>
</dbReference>